<name>A0A7S2UXG6_9STRA</name>
<gene>
    <name evidence="6" type="ORF">FJAP1339_LOCUS3043</name>
</gene>
<evidence type="ECO:0000259" key="5">
    <source>
        <dbReference type="Pfam" id="PF04755"/>
    </source>
</evidence>
<feature type="region of interest" description="Disordered" evidence="3">
    <location>
        <begin position="44"/>
        <end position="63"/>
    </location>
</feature>
<protein>
    <recommendedName>
        <fullName evidence="5">Plastid lipid-associated protein/fibrillin conserved domain-containing protein</fullName>
    </recommendedName>
</protein>
<comment type="subcellular location">
    <subcellularLocation>
        <location evidence="1">Plastid</location>
    </subcellularLocation>
</comment>
<organism evidence="6">
    <name type="scientific">Fibrocapsa japonica</name>
    <dbReference type="NCBI Taxonomy" id="94617"/>
    <lineage>
        <taxon>Eukaryota</taxon>
        <taxon>Sar</taxon>
        <taxon>Stramenopiles</taxon>
        <taxon>Ochrophyta</taxon>
        <taxon>Raphidophyceae</taxon>
        <taxon>Chattonellales</taxon>
        <taxon>Chattonellaceae</taxon>
        <taxon>Fibrocapsa</taxon>
    </lineage>
</organism>
<proteinExistence type="predicted"/>
<dbReference type="PANTHER" id="PTHR35690">
    <property type="entry name" value="OS01G0363500 PROTEIN"/>
    <property type="match status" value="1"/>
</dbReference>
<keyword evidence="4" id="KW-0732">Signal</keyword>
<dbReference type="AlphaFoldDB" id="A0A7S2UXG6"/>
<feature type="chain" id="PRO_5031493175" description="Plastid lipid-associated protein/fibrillin conserved domain-containing protein" evidence="4">
    <location>
        <begin position="24"/>
        <end position="273"/>
    </location>
</feature>
<evidence type="ECO:0000313" key="6">
    <source>
        <dbReference type="EMBL" id="CAD9860522.1"/>
    </source>
</evidence>
<feature type="signal peptide" evidence="4">
    <location>
        <begin position="1"/>
        <end position="23"/>
    </location>
</feature>
<evidence type="ECO:0000256" key="4">
    <source>
        <dbReference type="SAM" id="SignalP"/>
    </source>
</evidence>
<keyword evidence="2" id="KW-0934">Plastid</keyword>
<dbReference type="Pfam" id="PF04755">
    <property type="entry name" value="PAP_fibrillin"/>
    <property type="match status" value="1"/>
</dbReference>
<feature type="domain" description="Plastid lipid-associated protein/fibrillin conserved" evidence="5">
    <location>
        <begin position="79"/>
        <end position="259"/>
    </location>
</feature>
<reference evidence="6" key="1">
    <citation type="submission" date="2021-01" db="EMBL/GenBank/DDBJ databases">
        <authorList>
            <person name="Corre E."/>
            <person name="Pelletier E."/>
            <person name="Niang G."/>
            <person name="Scheremetjew M."/>
            <person name="Finn R."/>
            <person name="Kale V."/>
            <person name="Holt S."/>
            <person name="Cochrane G."/>
            <person name="Meng A."/>
            <person name="Brown T."/>
            <person name="Cohen L."/>
        </authorList>
    </citation>
    <scope>NUCLEOTIDE SEQUENCE</scope>
    <source>
        <strain evidence="6">CCMP1661</strain>
    </source>
</reference>
<dbReference type="PANTHER" id="PTHR35690:SF1">
    <property type="entry name" value="OS01G0363500 PROTEIN"/>
    <property type="match status" value="1"/>
</dbReference>
<evidence type="ECO:0000256" key="2">
    <source>
        <dbReference type="ARBA" id="ARBA00022640"/>
    </source>
</evidence>
<sequence length="273" mass="30221">MKKSNLLLWGATWYLLLLVEVSGFQKHCMPLRRNFAVKAQLTNPAGSNQNSIEGSKQSNAPDVDGRAEKFLVKEQIESSTSMLQKAAMTKKEDPDQVIEALLNLEKLQRKLNKLDDGATSRETLQKLNGSWRLIFTTGTADTQKKLGRKVNYFPIKAVQSFNTTDFSIENGVYLGDFSLIKFGGDFEWIEKPRRLEFDFDRISLLGLPAFNLPKGGAAEIGKSTGLGAERNVEMVKAGAKPFFNWISANDEIATARGGGGGLALWKRVTVDSL</sequence>
<evidence type="ECO:0000256" key="1">
    <source>
        <dbReference type="ARBA" id="ARBA00004474"/>
    </source>
</evidence>
<dbReference type="EMBL" id="HBHR01006232">
    <property type="protein sequence ID" value="CAD9860522.1"/>
    <property type="molecule type" value="Transcribed_RNA"/>
</dbReference>
<accession>A0A7S2UXG6</accession>
<feature type="compositionally biased region" description="Polar residues" evidence="3">
    <location>
        <begin position="44"/>
        <end position="60"/>
    </location>
</feature>
<dbReference type="InterPro" id="IPR006843">
    <property type="entry name" value="PAP/fibrillin_dom"/>
</dbReference>
<evidence type="ECO:0000256" key="3">
    <source>
        <dbReference type="SAM" id="MobiDB-lite"/>
    </source>
</evidence>
<dbReference type="GO" id="GO:0009536">
    <property type="term" value="C:plastid"/>
    <property type="evidence" value="ECO:0007669"/>
    <property type="project" value="UniProtKB-SubCell"/>
</dbReference>